<feature type="compositionally biased region" description="Pro residues" evidence="1">
    <location>
        <begin position="118"/>
        <end position="133"/>
    </location>
</feature>
<feature type="compositionally biased region" description="Pro residues" evidence="1">
    <location>
        <begin position="271"/>
        <end position="283"/>
    </location>
</feature>
<reference evidence="3" key="1">
    <citation type="submission" date="2025-08" db="UniProtKB">
        <authorList>
            <consortium name="RefSeq"/>
        </authorList>
    </citation>
    <scope>IDENTIFICATION</scope>
    <source>
        <tissue evidence="3">Cell line</tissue>
    </source>
</reference>
<dbReference type="PRINTS" id="PR01217">
    <property type="entry name" value="PRICHEXTENSN"/>
</dbReference>
<dbReference type="Proteomes" id="UP001652641">
    <property type="component" value="Chromosome 14"/>
</dbReference>
<sequence>MAGHGQCPARWRRARHPAPLLGGSELATPHPLLRGSEPARAHTRTPPLRLRAHHPATLLRGSEPAPRPYPSSAAPSSPPRTPPPRLGARHPVPPPPGLRARPPRPPPPPRTPSSAAPSLPPLPSSAAPSPPTRTPSSAAPSPPPRTPPPRLRARPAHPSSGRPEYPAAGPHPSPLEPAGTRAGGAAGTPCTLVAAAQRPSRRGPEPRRRRLLLPRRPRRGSPASRGRVGGAPAAGPGELSCPATLPSAGRASPHCSPIWRSGPPRAWQSVPVPPTPAPRPPRQVPGRARDGATRPGPESLGGAQLLTAYESSRAAELEGQSAPPPHRRRSGDSAPEACRPRARVTSGGPSRRRGRVSATEWALPRELAETGKAPRRRRAARYGCGKHREDFPEKVTSALYF</sequence>
<evidence type="ECO:0000313" key="3">
    <source>
        <dbReference type="RefSeq" id="XP_072591267.1"/>
    </source>
</evidence>
<accession>A0ABM4YLV0</accession>
<evidence type="ECO:0008006" key="4">
    <source>
        <dbReference type="Google" id="ProtNLM"/>
    </source>
</evidence>
<name>A0ABM4YLV0_VULVU</name>
<protein>
    <recommendedName>
        <fullName evidence="4">Basic proline-rich protein-like</fullName>
    </recommendedName>
</protein>
<feature type="region of interest" description="Disordered" evidence="1">
    <location>
        <begin position="1"/>
        <end position="388"/>
    </location>
</feature>
<feature type="compositionally biased region" description="Low complexity" evidence="1">
    <location>
        <begin position="220"/>
        <end position="237"/>
    </location>
</feature>
<gene>
    <name evidence="3" type="primary">LOC140595267</name>
</gene>
<proteinExistence type="predicted"/>
<feature type="compositionally biased region" description="Pro residues" evidence="1">
    <location>
        <begin position="76"/>
        <end position="111"/>
    </location>
</feature>
<evidence type="ECO:0000313" key="2">
    <source>
        <dbReference type="Proteomes" id="UP001652641"/>
    </source>
</evidence>
<feature type="compositionally biased region" description="Basic residues" evidence="1">
    <location>
        <begin position="207"/>
        <end position="219"/>
    </location>
</feature>
<organism evidence="2 3">
    <name type="scientific">Vulpes vulpes</name>
    <name type="common">Red fox</name>
    <dbReference type="NCBI Taxonomy" id="9627"/>
    <lineage>
        <taxon>Eukaryota</taxon>
        <taxon>Metazoa</taxon>
        <taxon>Chordata</taxon>
        <taxon>Craniata</taxon>
        <taxon>Vertebrata</taxon>
        <taxon>Euteleostomi</taxon>
        <taxon>Mammalia</taxon>
        <taxon>Eutheria</taxon>
        <taxon>Laurasiatheria</taxon>
        <taxon>Carnivora</taxon>
        <taxon>Caniformia</taxon>
        <taxon>Canidae</taxon>
        <taxon>Vulpes</taxon>
    </lineage>
</organism>
<dbReference type="RefSeq" id="XP_072591267.1">
    <property type="nucleotide sequence ID" value="XM_072735166.1"/>
</dbReference>
<keyword evidence="2" id="KW-1185">Reference proteome</keyword>
<evidence type="ECO:0000256" key="1">
    <source>
        <dbReference type="SAM" id="MobiDB-lite"/>
    </source>
</evidence>
<dbReference type="GeneID" id="140595267"/>
<feature type="compositionally biased region" description="Pro residues" evidence="1">
    <location>
        <begin position="140"/>
        <end position="150"/>
    </location>
</feature>